<sequence length="113" mass="11950">MKHETSVVVFKTKHQTYRVVALSAAIAAGCSAPQAANPAATSAAQADMVKTVKTAKITKEKIGDPIEQVGDVVSSVQLDVVTKGQGEVIEILKKRGEKVEKGMFCSVLTRPTP</sequence>
<dbReference type="PROSITE" id="PS51257">
    <property type="entry name" value="PROKAR_LIPOPROTEIN"/>
    <property type="match status" value="1"/>
</dbReference>
<evidence type="ECO:0000313" key="3">
    <source>
        <dbReference type="Proteomes" id="UP001649230"/>
    </source>
</evidence>
<keyword evidence="1" id="KW-0732">Signal</keyword>
<feature type="signal peptide" evidence="1">
    <location>
        <begin position="1"/>
        <end position="35"/>
    </location>
</feature>
<organism evidence="2 3">
    <name type="scientific">Paenibacillus hexagrammi</name>
    <dbReference type="NCBI Taxonomy" id="2908839"/>
    <lineage>
        <taxon>Bacteria</taxon>
        <taxon>Bacillati</taxon>
        <taxon>Bacillota</taxon>
        <taxon>Bacilli</taxon>
        <taxon>Bacillales</taxon>
        <taxon>Paenibacillaceae</taxon>
        <taxon>Paenibacillus</taxon>
    </lineage>
</organism>
<proteinExistence type="predicted"/>
<evidence type="ECO:0000256" key="1">
    <source>
        <dbReference type="SAM" id="SignalP"/>
    </source>
</evidence>
<accession>A0ABY3SMU0</accession>
<evidence type="ECO:0000313" key="2">
    <source>
        <dbReference type="EMBL" id="UJF35177.1"/>
    </source>
</evidence>
<name>A0ABY3SMU0_9BACL</name>
<gene>
    <name evidence="2" type="ORF">L0M14_08640</name>
</gene>
<dbReference type="Proteomes" id="UP001649230">
    <property type="component" value="Chromosome"/>
</dbReference>
<reference evidence="2 3" key="1">
    <citation type="journal article" date="2024" name="Int. J. Syst. Evol. Microbiol.">
        <title>Paenibacillus hexagrammi sp. nov., a novel bacterium isolated from the gut content of Hexagrammos agrammus.</title>
        <authorList>
            <person name="Jung H.K."/>
            <person name="Kim D.G."/>
            <person name="Zin H."/>
            <person name="Park J."/>
            <person name="Jung H."/>
            <person name="Kim Y.O."/>
            <person name="Kong H.J."/>
            <person name="Kim J.W."/>
            <person name="Kim Y.S."/>
        </authorList>
    </citation>
    <scope>NUCLEOTIDE SEQUENCE [LARGE SCALE GENOMIC DNA]</scope>
    <source>
        <strain evidence="2 3">YPD9-1</strain>
    </source>
</reference>
<feature type="chain" id="PRO_5045817724" evidence="1">
    <location>
        <begin position="36"/>
        <end position="113"/>
    </location>
</feature>
<dbReference type="EMBL" id="CP090978">
    <property type="protein sequence ID" value="UJF35177.1"/>
    <property type="molecule type" value="Genomic_DNA"/>
</dbReference>
<dbReference type="RefSeq" id="WP_235121749.1">
    <property type="nucleotide sequence ID" value="NZ_CP090978.1"/>
</dbReference>
<protein>
    <submittedName>
        <fullName evidence="2">Uncharacterized protein</fullName>
    </submittedName>
</protein>
<keyword evidence="3" id="KW-1185">Reference proteome</keyword>